<reference evidence="2 3" key="2">
    <citation type="submission" date="2018-11" db="EMBL/GenBank/DDBJ databases">
        <authorList>
            <consortium name="Pathogen Informatics"/>
        </authorList>
    </citation>
    <scope>NUCLEOTIDE SEQUENCE [LARGE SCALE GENOMIC DNA]</scope>
</reference>
<dbReference type="InterPro" id="IPR013087">
    <property type="entry name" value="Znf_C2H2_type"/>
</dbReference>
<dbReference type="WBParaSite" id="ASIM_0001266701-mRNA-1">
    <property type="protein sequence ID" value="ASIM_0001266701-mRNA-1"/>
    <property type="gene ID" value="ASIM_0001266701"/>
</dbReference>
<dbReference type="AlphaFoldDB" id="A0A0M3JWJ8"/>
<name>A0A0M3JWJ8_ANISI</name>
<evidence type="ECO:0000259" key="1">
    <source>
        <dbReference type="SMART" id="SM00355"/>
    </source>
</evidence>
<sequence>MGTDLSTIPTRALGEFPCRKCDRTDFETVRELSEHQIRAHNARIPCAFCSKEASSVQKLVDHLRRRHVDSKLICEYCKDVFADRVADTTDSIWEEYRAHVYKECLKEKIYSNEKTKPRMDSFTMRGRGRCPHGPPVRCKNFPRCPGPKCYYFHGFCRYDTRCIKRDCPFDHTNRPRVCLSCIKDSRVSLLR</sequence>
<keyword evidence="3" id="KW-1185">Reference proteome</keyword>
<organism evidence="4">
    <name type="scientific">Anisakis simplex</name>
    <name type="common">Herring worm</name>
    <dbReference type="NCBI Taxonomy" id="6269"/>
    <lineage>
        <taxon>Eukaryota</taxon>
        <taxon>Metazoa</taxon>
        <taxon>Ecdysozoa</taxon>
        <taxon>Nematoda</taxon>
        <taxon>Chromadorea</taxon>
        <taxon>Rhabditida</taxon>
        <taxon>Spirurina</taxon>
        <taxon>Ascaridomorpha</taxon>
        <taxon>Ascaridoidea</taxon>
        <taxon>Anisakidae</taxon>
        <taxon>Anisakis</taxon>
        <taxon>Anisakis simplex complex</taxon>
    </lineage>
</organism>
<feature type="domain" description="C2H2-type" evidence="1">
    <location>
        <begin position="16"/>
        <end position="40"/>
    </location>
</feature>
<accession>A0A0M3JWJ8</accession>
<feature type="domain" description="C2H2-type" evidence="1">
    <location>
        <begin position="44"/>
        <end position="67"/>
    </location>
</feature>
<evidence type="ECO:0000313" key="3">
    <source>
        <dbReference type="Proteomes" id="UP000267096"/>
    </source>
</evidence>
<gene>
    <name evidence="2" type="ORF">ASIM_LOCUS12133</name>
</gene>
<reference evidence="4" key="1">
    <citation type="submission" date="2017-02" db="UniProtKB">
        <authorList>
            <consortium name="WormBaseParasite"/>
        </authorList>
    </citation>
    <scope>IDENTIFICATION</scope>
</reference>
<dbReference type="Gene3D" id="3.30.160.60">
    <property type="entry name" value="Classic Zinc Finger"/>
    <property type="match status" value="1"/>
</dbReference>
<evidence type="ECO:0000313" key="4">
    <source>
        <dbReference type="WBParaSite" id="ASIM_0001266701-mRNA-1"/>
    </source>
</evidence>
<dbReference type="Proteomes" id="UP000267096">
    <property type="component" value="Unassembled WGS sequence"/>
</dbReference>
<dbReference type="EMBL" id="UYRR01031143">
    <property type="protein sequence ID" value="VDK46645.1"/>
    <property type="molecule type" value="Genomic_DNA"/>
</dbReference>
<dbReference type="OrthoDB" id="5589010at2759"/>
<dbReference type="SMART" id="SM00355">
    <property type="entry name" value="ZnF_C2H2"/>
    <property type="match status" value="2"/>
</dbReference>
<dbReference type="Gene3D" id="4.10.1000.30">
    <property type="match status" value="1"/>
</dbReference>
<protein>
    <submittedName>
        <fullName evidence="4">C2H2-type domain-containing protein</fullName>
    </submittedName>
</protein>
<evidence type="ECO:0000313" key="2">
    <source>
        <dbReference type="EMBL" id="VDK46645.1"/>
    </source>
</evidence>
<proteinExistence type="predicted"/>